<dbReference type="EMBL" id="UGSC01000001">
    <property type="protein sequence ID" value="SUA70134.1"/>
    <property type="molecule type" value="Genomic_DNA"/>
</dbReference>
<proteinExistence type="predicted"/>
<organism evidence="1 2">
    <name type="scientific">Paenibacillus polymyxa</name>
    <name type="common">Bacillus polymyxa</name>
    <dbReference type="NCBI Taxonomy" id="1406"/>
    <lineage>
        <taxon>Bacteria</taxon>
        <taxon>Bacillati</taxon>
        <taxon>Bacillota</taxon>
        <taxon>Bacilli</taxon>
        <taxon>Bacillales</taxon>
        <taxon>Paenibacillaceae</taxon>
        <taxon>Paenibacillus</taxon>
    </lineage>
</organism>
<name>A0A378XZ88_PAEPO</name>
<evidence type="ECO:0000313" key="2">
    <source>
        <dbReference type="Proteomes" id="UP000254400"/>
    </source>
</evidence>
<sequence>MIQNYMEIMNNKKDSKQISDEEYAKYISKLWQWQINSTTEYYQSEDDHF</sequence>
<dbReference type="RefSeq" id="WP_019687534.1">
    <property type="nucleotide sequence ID" value="NZ_CP036496.1"/>
</dbReference>
<dbReference type="GeneID" id="93346376"/>
<dbReference type="AlphaFoldDB" id="A0A378XZ88"/>
<dbReference type="Proteomes" id="UP000254400">
    <property type="component" value="Unassembled WGS sequence"/>
</dbReference>
<reference evidence="1 2" key="1">
    <citation type="submission" date="2018-06" db="EMBL/GenBank/DDBJ databases">
        <authorList>
            <consortium name="Pathogen Informatics"/>
            <person name="Doyle S."/>
        </authorList>
    </citation>
    <scope>NUCLEOTIDE SEQUENCE [LARGE SCALE GENOMIC DNA]</scope>
    <source>
        <strain evidence="1 2">NCTC10343</strain>
    </source>
</reference>
<gene>
    <name evidence="1" type="ORF">NCTC10343_03004</name>
</gene>
<accession>A0A378XZ88</accession>
<protein>
    <submittedName>
        <fullName evidence="1">Uncharacterized protein</fullName>
    </submittedName>
</protein>
<evidence type="ECO:0000313" key="1">
    <source>
        <dbReference type="EMBL" id="SUA70134.1"/>
    </source>
</evidence>